<dbReference type="InterPro" id="IPR036527">
    <property type="entry name" value="SCP2_sterol-bd_dom_sf"/>
</dbReference>
<protein>
    <recommendedName>
        <fullName evidence="1">SCP2 domain-containing protein</fullName>
    </recommendedName>
</protein>
<dbReference type="InterPro" id="IPR003033">
    <property type="entry name" value="SCP2_sterol-bd_dom"/>
</dbReference>
<dbReference type="SUPFAM" id="SSF55718">
    <property type="entry name" value="SCP-like"/>
    <property type="match status" value="1"/>
</dbReference>
<reference evidence="2 3" key="1">
    <citation type="journal article" date="2017" name="ISME J.">
        <title>Energy and carbon metabolisms in a deep terrestrial subsurface fluid microbial community.</title>
        <authorList>
            <person name="Momper L."/>
            <person name="Jungbluth S.P."/>
            <person name="Lee M.D."/>
            <person name="Amend J.P."/>
        </authorList>
    </citation>
    <scope>NUCLEOTIDE SEQUENCE [LARGE SCALE GENOMIC DNA]</scope>
    <source>
        <strain evidence="2">SURF_26</strain>
    </source>
</reference>
<sequence length="193" mass="21759">MTHHSRSGPITPLCLSQSTGTRHICRMSRLSSAIIATNLPAVRYKCSLTGNILRPYLLSAYRNGGGIHMQYADDFFGQFLPSKMHTPLVEGMNSYSILFSVDFTDIGRRWAITVSNGMITDIIESPYAETTVRFKVNLDSFYKIVSKQISPQSAFFSRQTDIKGNIFEGMKLARILSFFFENHPYTAKVSDHV</sequence>
<proteinExistence type="predicted"/>
<comment type="caution">
    <text evidence="2">The sequence shown here is derived from an EMBL/GenBank/DDBJ whole genome shotgun (WGS) entry which is preliminary data.</text>
</comment>
<gene>
    <name evidence="2" type="ORF">C4541_01060</name>
</gene>
<dbReference type="EMBL" id="QZJZ01000008">
    <property type="protein sequence ID" value="RJP61821.1"/>
    <property type="molecule type" value="Genomic_DNA"/>
</dbReference>
<evidence type="ECO:0000259" key="1">
    <source>
        <dbReference type="Pfam" id="PF02036"/>
    </source>
</evidence>
<dbReference type="Gene3D" id="3.30.1050.10">
    <property type="entry name" value="SCP2 sterol-binding domain"/>
    <property type="match status" value="1"/>
</dbReference>
<feature type="domain" description="SCP2" evidence="1">
    <location>
        <begin position="99"/>
        <end position="176"/>
    </location>
</feature>
<organism evidence="2 3">
    <name type="scientific">Candidatus Auribacter fodinae</name>
    <dbReference type="NCBI Taxonomy" id="2093366"/>
    <lineage>
        <taxon>Bacteria</taxon>
        <taxon>Pseudomonadati</taxon>
        <taxon>Candidatus Auribacterota</taxon>
        <taxon>Candidatus Auribacteria</taxon>
        <taxon>Candidatus Auribacterales</taxon>
        <taxon>Candidatus Auribacteraceae</taxon>
        <taxon>Candidatus Auribacter</taxon>
    </lineage>
</organism>
<accession>A0A3A4R9C7</accession>
<evidence type="ECO:0000313" key="3">
    <source>
        <dbReference type="Proteomes" id="UP000266426"/>
    </source>
</evidence>
<dbReference type="Proteomes" id="UP000266426">
    <property type="component" value="Unassembled WGS sequence"/>
</dbReference>
<name>A0A3A4R9C7_9BACT</name>
<dbReference type="AlphaFoldDB" id="A0A3A4R9C7"/>
<dbReference type="Pfam" id="PF02036">
    <property type="entry name" value="SCP2"/>
    <property type="match status" value="1"/>
</dbReference>
<evidence type="ECO:0000313" key="2">
    <source>
        <dbReference type="EMBL" id="RJP61821.1"/>
    </source>
</evidence>